<dbReference type="RefSeq" id="XP_024342267.1">
    <property type="nucleotide sequence ID" value="XM_024478618.1"/>
</dbReference>
<evidence type="ECO:0000256" key="6">
    <source>
        <dbReference type="ARBA" id="ARBA00023125"/>
    </source>
</evidence>
<dbReference type="GO" id="GO:0003682">
    <property type="term" value="F:chromatin binding"/>
    <property type="evidence" value="ECO:0007669"/>
    <property type="project" value="InterPro"/>
</dbReference>
<dbReference type="PANTHER" id="PTHR10629:SF52">
    <property type="entry name" value="DNA (CYTOSINE-5)-METHYLTRANSFERASE 1"/>
    <property type="match status" value="1"/>
</dbReference>
<dbReference type="Proteomes" id="UP000194127">
    <property type="component" value="Unassembled WGS sequence"/>
</dbReference>
<evidence type="ECO:0000313" key="10">
    <source>
        <dbReference type="EMBL" id="OSX65473.1"/>
    </source>
</evidence>
<dbReference type="Pfam" id="PF00145">
    <property type="entry name" value="DNA_methylase"/>
    <property type="match status" value="2"/>
</dbReference>
<dbReference type="InterPro" id="IPR001525">
    <property type="entry name" value="C5_MeTfrase"/>
</dbReference>
<dbReference type="PROSITE" id="PS00095">
    <property type="entry name" value="C5_MTASE_2"/>
    <property type="match status" value="1"/>
</dbReference>
<evidence type="ECO:0000256" key="8">
    <source>
        <dbReference type="SAM" id="MobiDB-lite"/>
    </source>
</evidence>
<dbReference type="AlphaFoldDB" id="A0A1X6NAS6"/>
<dbReference type="Pfam" id="PF01426">
    <property type="entry name" value="BAH"/>
    <property type="match status" value="2"/>
</dbReference>
<dbReference type="EC" id="2.1.1.37" evidence="2"/>
<dbReference type="Gene3D" id="3.90.120.10">
    <property type="entry name" value="DNA Methylase, subunit A, domain 2"/>
    <property type="match status" value="2"/>
</dbReference>
<feature type="region of interest" description="Disordered" evidence="8">
    <location>
        <begin position="85"/>
        <end position="105"/>
    </location>
</feature>
<keyword evidence="6" id="KW-0238">DNA-binding</keyword>
<dbReference type="GO" id="GO:0005634">
    <property type="term" value="C:nucleus"/>
    <property type="evidence" value="ECO:0007669"/>
    <property type="project" value="UniProtKB-SubCell"/>
</dbReference>
<evidence type="ECO:0000313" key="11">
    <source>
        <dbReference type="Proteomes" id="UP000194127"/>
    </source>
</evidence>
<dbReference type="InterPro" id="IPR001025">
    <property type="entry name" value="BAH_dom"/>
</dbReference>
<evidence type="ECO:0000256" key="7">
    <source>
        <dbReference type="ARBA" id="ARBA00023242"/>
    </source>
</evidence>
<keyword evidence="4" id="KW-0808">Transferase</keyword>
<dbReference type="Gene3D" id="2.30.30.490">
    <property type="match status" value="2"/>
</dbReference>
<accession>A0A1X6NAS6</accession>
<sequence>MSRSSAHRPRYEIPEDEQIEDDLVVDGETVADPQDDETIPIRVLDDFAIYEWFGLHMVGIAELLGLTPESEDGITYGASGIVRSYTDSSDNEDDGDDGSETSAVPSLQPRVKLSQIIEFNVHNVSCKRGRDLQIDPLPVHVLKKDMVSNIYIRTQNSWYILDQPLDSYYPFFIDFWIKHRLLHLTISSSLADPTTTTDQFVELLAVTPESSDEVGIALKFLSRELGEQDLNADDTRAYIESMIQMLCADDPQLRRALSHVPLICSLVELNVSSQSGKKESATHKERIKKTFKDIEKNVLLHRERTIVTPTVARIAGDLFVQTLKVTGESLEEKASDDNGMEFDVAPVHYTDPARIEWVPTSRIAPYYYKSVIVDGVKYSACYLTFVNYMIQNANFQFCQIAYMFERQETLKCKYGSKPVTRKYFHARWLQHGSQMLLQETAHPNGLFYLNECDDLPVECIYRRCNLRVLGPDEPEPIEEPSDLFFARMIWDSTQAALVNVTDQDIQAAIGQATWTPCSDGGISRFGIDYHVHDFVYVMPHSSSSNAALFEIGQLVNLILDADSHVLEVEVRWYKRYDLVVQNCPDDDDDDDDDDTSSRVVSDNRRLYRTREYETINADRIQGKAYVAFIESRDRRDEWLQHDDHFYTDLYTNNSIAQSLDDLHTLTKSIPQCLVCRQQRIDQLESEVEVLDRKGPLRGLELFAGLELSGFVQTKWAVEFSPGAALTFQENHTNAIVYNQDSNVLLKHALAAHEGNNPEPLLSLREDERHELPPMPTQGEVDFIYGGRQVGRAIVGGIKMGVVKFIIRALVCLGYQVHFKVVDAGHYGAAQSRRRVIFWGAKQGVPLPKFPKPMHDLTKRSFHSFKLPTGEVLKPVTWSIRHKESGQSNHQCVPLLPVTVNDAIADLVRALNRFQRVNPFNEIRPGPKDLDEIGLRLAKGIRRFDAVPSLEPRLAGFTDPVPYAHPPMSRYQLWIRQGAGAEVTHHYTRLFPARIVERVVRVPLTPNANHEGLPAKLRVGRLFESSGDARKRYDRVYGRIDGDQIFQTALTTVAPNSKVGRVLHPNQKRILTVRECARAQGFPDKYEFHSVNTKLSDRVADQHRQIGNAVPVPLGLALGKELGKALMLYWDQQDVNVSERSLSPEV</sequence>
<dbReference type="SUPFAM" id="SSF53335">
    <property type="entry name" value="S-adenosyl-L-methionine-dependent methyltransferases"/>
    <property type="match status" value="1"/>
</dbReference>
<dbReference type="InterPro" id="IPR029063">
    <property type="entry name" value="SAM-dependent_MTases_sf"/>
</dbReference>
<evidence type="ECO:0000259" key="9">
    <source>
        <dbReference type="PROSITE" id="PS51038"/>
    </source>
</evidence>
<gene>
    <name evidence="10" type="ORF">POSPLADRAFT_1044833</name>
</gene>
<evidence type="ECO:0000256" key="3">
    <source>
        <dbReference type="ARBA" id="ARBA00022603"/>
    </source>
</evidence>
<dbReference type="PROSITE" id="PS51038">
    <property type="entry name" value="BAH"/>
    <property type="match status" value="2"/>
</dbReference>
<feature type="domain" description="BAH" evidence="9">
    <location>
        <begin position="527"/>
        <end position="662"/>
    </location>
</feature>
<comment type="subcellular location">
    <subcellularLocation>
        <location evidence="1">Nucleus</location>
    </subcellularLocation>
</comment>
<reference evidence="10 11" key="1">
    <citation type="submission" date="2017-04" db="EMBL/GenBank/DDBJ databases">
        <title>Genome Sequence of the Model Brown-Rot Fungus Postia placenta SB12.</title>
        <authorList>
            <consortium name="DOE Joint Genome Institute"/>
            <person name="Gaskell J."/>
            <person name="Kersten P."/>
            <person name="Larrondo L.F."/>
            <person name="Canessa P."/>
            <person name="Martinez D."/>
            <person name="Hibbett D."/>
            <person name="Schmoll M."/>
            <person name="Kubicek C.P."/>
            <person name="Martinez A.T."/>
            <person name="Yadav J."/>
            <person name="Master E."/>
            <person name="Magnuson J.K."/>
            <person name="James T."/>
            <person name="Yaver D."/>
            <person name="Berka R."/>
            <person name="Labutti K."/>
            <person name="Lipzen A."/>
            <person name="Aerts A."/>
            <person name="Barry K."/>
            <person name="Henrissat B."/>
            <person name="Blanchette R."/>
            <person name="Grigoriev I."/>
            <person name="Cullen D."/>
        </authorList>
    </citation>
    <scope>NUCLEOTIDE SEQUENCE [LARGE SCALE GENOMIC DNA]</scope>
    <source>
        <strain evidence="10 11">MAD-698-R-SB12</strain>
    </source>
</reference>
<dbReference type="GO" id="GO:0003677">
    <property type="term" value="F:DNA binding"/>
    <property type="evidence" value="ECO:0007669"/>
    <property type="project" value="UniProtKB-KW"/>
</dbReference>
<dbReference type="InterPro" id="IPR043151">
    <property type="entry name" value="BAH_sf"/>
</dbReference>
<dbReference type="STRING" id="670580.A0A1X6NAS6"/>
<keyword evidence="5" id="KW-0949">S-adenosyl-L-methionine</keyword>
<protein>
    <recommendedName>
        <fullName evidence="2">DNA (cytosine-5-)-methyltransferase</fullName>
        <ecNumber evidence="2">2.1.1.37</ecNumber>
    </recommendedName>
</protein>
<dbReference type="Gene3D" id="3.40.50.150">
    <property type="entry name" value="Vaccinia Virus protein VP39"/>
    <property type="match status" value="2"/>
</dbReference>
<dbReference type="EMBL" id="KZ110593">
    <property type="protein sequence ID" value="OSX65473.1"/>
    <property type="molecule type" value="Genomic_DNA"/>
</dbReference>
<dbReference type="GO" id="GO:0003886">
    <property type="term" value="F:DNA (cytosine-5-)-methyltransferase activity"/>
    <property type="evidence" value="ECO:0007669"/>
    <property type="project" value="UniProtKB-EC"/>
</dbReference>
<evidence type="ECO:0000256" key="4">
    <source>
        <dbReference type="ARBA" id="ARBA00022679"/>
    </source>
</evidence>
<keyword evidence="7" id="KW-0539">Nucleus</keyword>
<name>A0A1X6NAS6_9APHY</name>
<feature type="domain" description="BAH" evidence="9">
    <location>
        <begin position="376"/>
        <end position="501"/>
    </location>
</feature>
<feature type="region of interest" description="Disordered" evidence="8">
    <location>
        <begin position="1"/>
        <end position="22"/>
    </location>
</feature>
<evidence type="ECO:0000256" key="2">
    <source>
        <dbReference type="ARBA" id="ARBA00011975"/>
    </source>
</evidence>
<dbReference type="GO" id="GO:0032259">
    <property type="term" value="P:methylation"/>
    <property type="evidence" value="ECO:0007669"/>
    <property type="project" value="UniProtKB-KW"/>
</dbReference>
<dbReference type="InterPro" id="IPR031303">
    <property type="entry name" value="C5_meth_CS"/>
</dbReference>
<proteinExistence type="predicted"/>
<keyword evidence="3" id="KW-0489">Methyltransferase</keyword>
<dbReference type="PANTHER" id="PTHR10629">
    <property type="entry name" value="CYTOSINE-SPECIFIC METHYLTRANSFERASE"/>
    <property type="match status" value="1"/>
</dbReference>
<keyword evidence="11" id="KW-1185">Reference proteome</keyword>
<evidence type="ECO:0000256" key="5">
    <source>
        <dbReference type="ARBA" id="ARBA00022691"/>
    </source>
</evidence>
<evidence type="ECO:0000256" key="1">
    <source>
        <dbReference type="ARBA" id="ARBA00004123"/>
    </source>
</evidence>
<dbReference type="SMART" id="SM00439">
    <property type="entry name" value="BAH"/>
    <property type="match status" value="2"/>
</dbReference>
<dbReference type="GO" id="GO:0044027">
    <property type="term" value="P:negative regulation of gene expression via chromosomal CpG island methylation"/>
    <property type="evidence" value="ECO:0007669"/>
    <property type="project" value="TreeGrafter"/>
</dbReference>
<dbReference type="InterPro" id="IPR050390">
    <property type="entry name" value="C5-Methyltransferase"/>
</dbReference>
<dbReference type="OrthoDB" id="5376140at2759"/>
<feature type="compositionally biased region" description="Acidic residues" evidence="8">
    <location>
        <begin position="89"/>
        <end position="99"/>
    </location>
</feature>
<organism evidence="10 11">
    <name type="scientific">Postia placenta MAD-698-R-SB12</name>
    <dbReference type="NCBI Taxonomy" id="670580"/>
    <lineage>
        <taxon>Eukaryota</taxon>
        <taxon>Fungi</taxon>
        <taxon>Dikarya</taxon>
        <taxon>Basidiomycota</taxon>
        <taxon>Agaricomycotina</taxon>
        <taxon>Agaricomycetes</taxon>
        <taxon>Polyporales</taxon>
        <taxon>Adustoporiaceae</taxon>
        <taxon>Rhodonia</taxon>
    </lineage>
</organism>
<dbReference type="GeneID" id="36323568"/>